<accession>A0A5M4FBV4</accession>
<dbReference type="PANTHER" id="PTHR35333:SF3">
    <property type="entry name" value="BETA-LACTAMASE-TYPE TRANSPEPTIDASE FOLD CONTAINING PROTEIN"/>
    <property type="match status" value="1"/>
</dbReference>
<evidence type="ECO:0000313" key="2">
    <source>
        <dbReference type="EMBL" id="KAA1395873.1"/>
    </source>
</evidence>
<proteinExistence type="predicted"/>
<organism evidence="2 3">
    <name type="scientific">Aeromicrobium ginsengisoli</name>
    <dbReference type="NCBI Taxonomy" id="363867"/>
    <lineage>
        <taxon>Bacteria</taxon>
        <taxon>Bacillati</taxon>
        <taxon>Actinomycetota</taxon>
        <taxon>Actinomycetes</taxon>
        <taxon>Propionibacteriales</taxon>
        <taxon>Nocardioidaceae</taxon>
        <taxon>Aeromicrobium</taxon>
    </lineage>
</organism>
<reference evidence="2" key="1">
    <citation type="submission" date="2019-09" db="EMBL/GenBank/DDBJ databases">
        <authorList>
            <person name="Li J."/>
        </authorList>
    </citation>
    <scope>NUCLEOTIDE SEQUENCE [LARGE SCALE GENOMIC DNA]</scope>
    <source>
        <strain evidence="2">JCM 14732</strain>
    </source>
</reference>
<dbReference type="RefSeq" id="WP_149690522.1">
    <property type="nucleotide sequence ID" value="NZ_SDPQ02000003.1"/>
</dbReference>
<dbReference type="Proteomes" id="UP000380867">
    <property type="component" value="Unassembled WGS sequence"/>
</dbReference>
<dbReference type="GO" id="GO:0030655">
    <property type="term" value="P:beta-lactam antibiotic catabolic process"/>
    <property type="evidence" value="ECO:0007669"/>
    <property type="project" value="InterPro"/>
</dbReference>
<dbReference type="EMBL" id="SDPQ02000003">
    <property type="protein sequence ID" value="KAA1395873.1"/>
    <property type="molecule type" value="Genomic_DNA"/>
</dbReference>
<keyword evidence="3" id="KW-1185">Reference proteome</keyword>
<comment type="caution">
    <text evidence="2">The sequence shown here is derived from an EMBL/GenBank/DDBJ whole genome shotgun (WGS) entry which is preliminary data.</text>
</comment>
<feature type="domain" description="Beta-lactamase class A catalytic" evidence="1">
    <location>
        <begin position="13"/>
        <end position="236"/>
    </location>
</feature>
<dbReference type="GO" id="GO:0008800">
    <property type="term" value="F:beta-lactamase activity"/>
    <property type="evidence" value="ECO:0007669"/>
    <property type="project" value="InterPro"/>
</dbReference>
<dbReference type="GO" id="GO:0046677">
    <property type="term" value="P:response to antibiotic"/>
    <property type="evidence" value="ECO:0007669"/>
    <property type="project" value="InterPro"/>
</dbReference>
<dbReference type="PANTHER" id="PTHR35333">
    <property type="entry name" value="BETA-LACTAMASE"/>
    <property type="match status" value="1"/>
</dbReference>
<evidence type="ECO:0000259" key="1">
    <source>
        <dbReference type="Pfam" id="PF13354"/>
    </source>
</evidence>
<gene>
    <name evidence="2" type="ORF">ESP70_017220</name>
</gene>
<dbReference type="InterPro" id="IPR000871">
    <property type="entry name" value="Beta-lactam_class-A"/>
</dbReference>
<dbReference type="Gene3D" id="3.40.710.10">
    <property type="entry name" value="DD-peptidase/beta-lactamase superfamily"/>
    <property type="match status" value="1"/>
</dbReference>
<dbReference type="OrthoDB" id="3673924at2"/>
<dbReference type="InterPro" id="IPR012338">
    <property type="entry name" value="Beta-lactam/transpept-like"/>
</dbReference>
<dbReference type="Pfam" id="PF13354">
    <property type="entry name" value="Beta-lactamase2"/>
    <property type="match status" value="1"/>
</dbReference>
<sequence>MRLPPLSDDVEWSVCVRDAASSRVLASLSPDRVLRTASIGKLFLLIEIARAAAAGELDLGEELRRTSDDAVADSGLWHLMRRDAFTIDDLCWLVGGFSDNLATNVLTRRIGISAVGATSASLGFVRSALLDRVRDDRSPEDPWTLSAGNADELSDLMARLHRGDIGSASVSSRVLRWVAANADLSMVAAAFGLDPLAHAEPDRGVTLVNKTGTISTVRGDVGVVTGPAGSVAYAVLASWPDDAAEDPRDRVLAEMAAIGATIRTHIGA</sequence>
<dbReference type="AlphaFoldDB" id="A0A5M4FBV4"/>
<evidence type="ECO:0000313" key="3">
    <source>
        <dbReference type="Proteomes" id="UP000380867"/>
    </source>
</evidence>
<name>A0A5M4FBV4_9ACTN</name>
<keyword evidence="2" id="KW-0378">Hydrolase</keyword>
<dbReference type="SUPFAM" id="SSF56601">
    <property type="entry name" value="beta-lactamase/transpeptidase-like"/>
    <property type="match status" value="1"/>
</dbReference>
<dbReference type="InterPro" id="IPR045155">
    <property type="entry name" value="Beta-lactam_cat"/>
</dbReference>
<protein>
    <submittedName>
        <fullName evidence="2">Serine hydrolase</fullName>
    </submittedName>
</protein>